<evidence type="ECO:0000313" key="3">
    <source>
        <dbReference type="EMBL" id="KIG15951.1"/>
    </source>
</evidence>
<dbReference type="RefSeq" id="WP_052550727.1">
    <property type="nucleotide sequence ID" value="NZ_JMCC02000045.1"/>
</dbReference>
<comment type="similarity">
    <text evidence="1">Belongs to the 4-hydroxybenzoyl-CoA thioesterase family.</text>
</comment>
<dbReference type="InterPro" id="IPR050563">
    <property type="entry name" value="4-hydroxybenzoyl-CoA_TE"/>
</dbReference>
<evidence type="ECO:0000256" key="2">
    <source>
        <dbReference type="ARBA" id="ARBA00022801"/>
    </source>
</evidence>
<dbReference type="GO" id="GO:0047617">
    <property type="term" value="F:fatty acyl-CoA hydrolase activity"/>
    <property type="evidence" value="ECO:0007669"/>
    <property type="project" value="TreeGrafter"/>
</dbReference>
<keyword evidence="2" id="KW-0378">Hydrolase</keyword>
<name>A0A0C2CY82_9BACT</name>
<dbReference type="PROSITE" id="PS01328">
    <property type="entry name" value="4HBCOA_THIOESTERASE"/>
    <property type="match status" value="1"/>
</dbReference>
<dbReference type="InterPro" id="IPR008272">
    <property type="entry name" value="HB-CoA_thioesterase_AS"/>
</dbReference>
<comment type="caution">
    <text evidence="3">The sequence shown here is derived from an EMBL/GenBank/DDBJ whole genome shotgun (WGS) entry which is preliminary data.</text>
</comment>
<dbReference type="CDD" id="cd00586">
    <property type="entry name" value="4HBT"/>
    <property type="match status" value="1"/>
</dbReference>
<evidence type="ECO:0000313" key="4">
    <source>
        <dbReference type="Proteomes" id="UP000031599"/>
    </source>
</evidence>
<dbReference type="NCBIfam" id="TIGR00051">
    <property type="entry name" value="YbgC/FadM family acyl-CoA thioesterase"/>
    <property type="match status" value="1"/>
</dbReference>
<dbReference type="InterPro" id="IPR029069">
    <property type="entry name" value="HotDog_dom_sf"/>
</dbReference>
<dbReference type="PIRSF" id="PIRSF003230">
    <property type="entry name" value="YbgC"/>
    <property type="match status" value="1"/>
</dbReference>
<gene>
    <name evidence="3" type="ORF">DB30_05142</name>
</gene>
<dbReference type="SUPFAM" id="SSF54637">
    <property type="entry name" value="Thioesterase/thiol ester dehydrase-isomerase"/>
    <property type="match status" value="1"/>
</dbReference>
<dbReference type="PANTHER" id="PTHR31793:SF27">
    <property type="entry name" value="NOVEL THIOESTERASE SUPERFAMILY DOMAIN AND SAPOSIN A-TYPE DOMAIN CONTAINING PROTEIN (0610012H03RIK)"/>
    <property type="match status" value="1"/>
</dbReference>
<organism evidence="3 4">
    <name type="scientific">Enhygromyxa salina</name>
    <dbReference type="NCBI Taxonomy" id="215803"/>
    <lineage>
        <taxon>Bacteria</taxon>
        <taxon>Pseudomonadati</taxon>
        <taxon>Myxococcota</taxon>
        <taxon>Polyangia</taxon>
        <taxon>Nannocystales</taxon>
        <taxon>Nannocystaceae</taxon>
        <taxon>Enhygromyxa</taxon>
    </lineage>
</organism>
<dbReference type="Gene3D" id="3.10.129.10">
    <property type="entry name" value="Hotdog Thioesterase"/>
    <property type="match status" value="1"/>
</dbReference>
<protein>
    <submittedName>
        <fullName evidence="3">4-hydroxybenzoyl-CoA thioesterase family protein</fullName>
    </submittedName>
</protein>
<accession>A0A0C2CY82</accession>
<dbReference type="PANTHER" id="PTHR31793">
    <property type="entry name" value="4-HYDROXYBENZOYL-COA THIOESTERASE FAMILY MEMBER"/>
    <property type="match status" value="1"/>
</dbReference>
<dbReference type="EMBL" id="JMCC02000045">
    <property type="protein sequence ID" value="KIG15951.1"/>
    <property type="molecule type" value="Genomic_DNA"/>
</dbReference>
<proteinExistence type="inferred from homology"/>
<dbReference type="Proteomes" id="UP000031599">
    <property type="component" value="Unassembled WGS sequence"/>
</dbReference>
<sequence length="172" mass="19482">MARRLAQPPEVPLRRAAQIRVIYADTDLMGVVYHGTYLRYLEHARVEFIRSLGFAYSDLERMGVGLPVIDLSVSYLAPALYDDIVSVEVGLAKLSFARLHFVYRLSVQPGDRHAFAGPDPLVLLHAQTFHGCLDMQERRATRLPEPVYNILEAYMTEPLAAVQTDHEGHRHD</sequence>
<dbReference type="Pfam" id="PF13279">
    <property type="entry name" value="4HBT_2"/>
    <property type="match status" value="1"/>
</dbReference>
<dbReference type="InterPro" id="IPR006684">
    <property type="entry name" value="YbgC/YbaW"/>
</dbReference>
<dbReference type="AlphaFoldDB" id="A0A0C2CY82"/>
<reference evidence="3 4" key="1">
    <citation type="submission" date="2014-12" db="EMBL/GenBank/DDBJ databases">
        <title>Genome assembly of Enhygromyxa salina DSM 15201.</title>
        <authorList>
            <person name="Sharma G."/>
            <person name="Subramanian S."/>
        </authorList>
    </citation>
    <scope>NUCLEOTIDE SEQUENCE [LARGE SCALE GENOMIC DNA]</scope>
    <source>
        <strain evidence="3 4">DSM 15201</strain>
    </source>
</reference>
<evidence type="ECO:0000256" key="1">
    <source>
        <dbReference type="ARBA" id="ARBA00005953"/>
    </source>
</evidence>